<dbReference type="GO" id="GO:0016020">
    <property type="term" value="C:membrane"/>
    <property type="evidence" value="ECO:0007669"/>
    <property type="project" value="UniProtKB-SubCell"/>
</dbReference>
<evidence type="ECO:0000313" key="7">
    <source>
        <dbReference type="Ensembl" id="ENSMSIP00000022551.1"/>
    </source>
</evidence>
<accession>A0A8C6HKU0</accession>
<keyword evidence="5" id="KW-0472">Membrane</keyword>
<comment type="subcellular location">
    <subcellularLocation>
        <location evidence="1">Membrane</location>
        <topology evidence="1">Multi-pass membrane protein</topology>
    </subcellularLocation>
</comment>
<organism evidence="7 8">
    <name type="scientific">Mus spicilegus</name>
    <name type="common">Mound-building mouse</name>
    <dbReference type="NCBI Taxonomy" id="10103"/>
    <lineage>
        <taxon>Eukaryota</taxon>
        <taxon>Metazoa</taxon>
        <taxon>Chordata</taxon>
        <taxon>Craniata</taxon>
        <taxon>Vertebrata</taxon>
        <taxon>Euteleostomi</taxon>
        <taxon>Mammalia</taxon>
        <taxon>Eutheria</taxon>
        <taxon>Euarchontoglires</taxon>
        <taxon>Glires</taxon>
        <taxon>Rodentia</taxon>
        <taxon>Myomorpha</taxon>
        <taxon>Muroidea</taxon>
        <taxon>Muridae</taxon>
        <taxon>Murinae</taxon>
        <taxon>Mus</taxon>
        <taxon>Mus</taxon>
    </lineage>
</organism>
<keyword evidence="4" id="KW-1133">Transmembrane helix</keyword>
<evidence type="ECO:0000256" key="1">
    <source>
        <dbReference type="ARBA" id="ARBA00004141"/>
    </source>
</evidence>
<name>A0A8C6HKU0_MUSSI</name>
<dbReference type="InterPro" id="IPR037272">
    <property type="entry name" value="SNS_sf"/>
</dbReference>
<evidence type="ECO:0000313" key="8">
    <source>
        <dbReference type="Proteomes" id="UP000694415"/>
    </source>
</evidence>
<dbReference type="InterPro" id="IPR000175">
    <property type="entry name" value="Na/ntran_symport"/>
</dbReference>
<keyword evidence="3" id="KW-0812">Transmembrane</keyword>
<reference evidence="7" key="1">
    <citation type="submission" date="2025-08" db="UniProtKB">
        <authorList>
            <consortium name="Ensembl"/>
        </authorList>
    </citation>
    <scope>IDENTIFICATION</scope>
</reference>
<dbReference type="Pfam" id="PF00209">
    <property type="entry name" value="SNF"/>
    <property type="match status" value="1"/>
</dbReference>
<sequence>MKNSISKINSNGETKSMCPVMEKVEEDGFFEQEHWNKMELLLSAMGDIIGLGKIWRFSYLCYKNGGGESYCDTPVFPGRRILLLSLYLTN</sequence>
<dbReference type="PROSITE" id="PS50267">
    <property type="entry name" value="NA_NEUROTRAN_SYMP_3"/>
    <property type="match status" value="1"/>
</dbReference>
<evidence type="ECO:0000256" key="2">
    <source>
        <dbReference type="ARBA" id="ARBA00022448"/>
    </source>
</evidence>
<dbReference type="AlphaFoldDB" id="A0A8C6HKU0"/>
<dbReference type="GeneTree" id="ENSGT00940000173581"/>
<keyword evidence="6" id="KW-0479">Metal-binding</keyword>
<keyword evidence="8" id="KW-1185">Reference proteome</keyword>
<feature type="binding site" evidence="6">
    <location>
        <position position="46"/>
    </location>
    <ligand>
        <name>Na(+)</name>
        <dbReference type="ChEBI" id="CHEBI:29101"/>
        <label>1</label>
    </ligand>
</feature>
<proteinExistence type="predicted"/>
<evidence type="ECO:0000256" key="5">
    <source>
        <dbReference type="ARBA" id="ARBA00023136"/>
    </source>
</evidence>
<evidence type="ECO:0000256" key="6">
    <source>
        <dbReference type="PIRSR" id="PIRSR600175-1"/>
    </source>
</evidence>
<keyword evidence="6" id="KW-0915">Sodium</keyword>
<keyword evidence="2" id="KW-0813">Transport</keyword>
<evidence type="ECO:0000256" key="3">
    <source>
        <dbReference type="ARBA" id="ARBA00022692"/>
    </source>
</evidence>
<protein>
    <submittedName>
        <fullName evidence="7">Uncharacterized protein</fullName>
    </submittedName>
</protein>
<reference evidence="7" key="2">
    <citation type="submission" date="2025-09" db="UniProtKB">
        <authorList>
            <consortium name="Ensembl"/>
        </authorList>
    </citation>
    <scope>IDENTIFICATION</scope>
</reference>
<dbReference type="Ensembl" id="ENSMSIT00000028446.1">
    <property type="protein sequence ID" value="ENSMSIP00000022551.1"/>
    <property type="gene ID" value="ENSMSIG00000019154.1"/>
</dbReference>
<dbReference type="SUPFAM" id="SSF161070">
    <property type="entry name" value="SNF-like"/>
    <property type="match status" value="1"/>
</dbReference>
<dbReference type="Proteomes" id="UP000694415">
    <property type="component" value="Unplaced"/>
</dbReference>
<dbReference type="GO" id="GO:0046872">
    <property type="term" value="F:metal ion binding"/>
    <property type="evidence" value="ECO:0007669"/>
    <property type="project" value="UniProtKB-KW"/>
</dbReference>
<evidence type="ECO:0000256" key="4">
    <source>
        <dbReference type="ARBA" id="ARBA00022989"/>
    </source>
</evidence>